<dbReference type="SUPFAM" id="SSF158472">
    <property type="entry name" value="HAMP domain-like"/>
    <property type="match status" value="1"/>
</dbReference>
<keyword evidence="4" id="KW-0808">Transferase</keyword>
<evidence type="ECO:0000256" key="12">
    <source>
        <dbReference type="SAM" id="Coils"/>
    </source>
</evidence>
<dbReference type="SMART" id="SM00304">
    <property type="entry name" value="HAMP"/>
    <property type="match status" value="1"/>
</dbReference>
<keyword evidence="9 13" id="KW-1133">Transmembrane helix</keyword>
<evidence type="ECO:0000256" key="10">
    <source>
        <dbReference type="ARBA" id="ARBA00023012"/>
    </source>
</evidence>
<organism evidence="15 16">
    <name type="scientific">Paenibacillus pini JCM 16418</name>
    <dbReference type="NCBI Taxonomy" id="1236976"/>
    <lineage>
        <taxon>Bacteria</taxon>
        <taxon>Bacillati</taxon>
        <taxon>Bacillota</taxon>
        <taxon>Bacilli</taxon>
        <taxon>Bacillales</taxon>
        <taxon>Paenibacillaceae</taxon>
        <taxon>Paenibacillus</taxon>
    </lineage>
</organism>
<dbReference type="InterPro" id="IPR033479">
    <property type="entry name" value="dCache_1"/>
</dbReference>
<dbReference type="Pfam" id="PF02743">
    <property type="entry name" value="dCache_1"/>
    <property type="match status" value="1"/>
</dbReference>
<feature type="coiled-coil region" evidence="12">
    <location>
        <begin position="359"/>
        <end position="386"/>
    </location>
</feature>
<keyword evidence="3" id="KW-0597">Phosphoprotein</keyword>
<comment type="caution">
    <text evidence="15">The sequence shown here is derived from an EMBL/GenBank/DDBJ whole genome shotgun (WGS) entry which is preliminary data.</text>
</comment>
<evidence type="ECO:0000256" key="11">
    <source>
        <dbReference type="ARBA" id="ARBA00023136"/>
    </source>
</evidence>
<evidence type="ECO:0000256" key="9">
    <source>
        <dbReference type="ARBA" id="ARBA00022989"/>
    </source>
</evidence>
<dbReference type="Gene3D" id="6.10.340.10">
    <property type="match status" value="1"/>
</dbReference>
<dbReference type="GO" id="GO:0000155">
    <property type="term" value="F:phosphorelay sensor kinase activity"/>
    <property type="evidence" value="ECO:0007669"/>
    <property type="project" value="InterPro"/>
</dbReference>
<evidence type="ECO:0000256" key="2">
    <source>
        <dbReference type="ARBA" id="ARBA00022475"/>
    </source>
</evidence>
<evidence type="ECO:0000256" key="3">
    <source>
        <dbReference type="ARBA" id="ARBA00022553"/>
    </source>
</evidence>
<evidence type="ECO:0000256" key="4">
    <source>
        <dbReference type="ARBA" id="ARBA00022679"/>
    </source>
</evidence>
<keyword evidence="2" id="KW-1003">Cell membrane</keyword>
<keyword evidence="6" id="KW-0547">Nucleotide-binding</keyword>
<dbReference type="GO" id="GO:0005886">
    <property type="term" value="C:plasma membrane"/>
    <property type="evidence" value="ECO:0007669"/>
    <property type="project" value="UniProtKB-SubCell"/>
</dbReference>
<evidence type="ECO:0000256" key="1">
    <source>
        <dbReference type="ARBA" id="ARBA00004651"/>
    </source>
</evidence>
<dbReference type="Proteomes" id="UP000019364">
    <property type="component" value="Unassembled WGS sequence"/>
</dbReference>
<proteinExistence type="predicted"/>
<dbReference type="EMBL" id="BAVZ01000009">
    <property type="protein sequence ID" value="GAF08987.1"/>
    <property type="molecule type" value="Genomic_DNA"/>
</dbReference>
<feature type="domain" description="HAMP" evidence="14">
    <location>
        <begin position="319"/>
        <end position="371"/>
    </location>
</feature>
<keyword evidence="10" id="KW-0902">Two-component regulatory system</keyword>
<evidence type="ECO:0000313" key="15">
    <source>
        <dbReference type="EMBL" id="GAF08987.1"/>
    </source>
</evidence>
<dbReference type="InterPro" id="IPR003594">
    <property type="entry name" value="HATPase_dom"/>
</dbReference>
<evidence type="ECO:0000313" key="16">
    <source>
        <dbReference type="Proteomes" id="UP000019364"/>
    </source>
</evidence>
<dbReference type="CDD" id="cd06225">
    <property type="entry name" value="HAMP"/>
    <property type="match status" value="1"/>
</dbReference>
<sequence length="591" mass="67798">MRKKWRMSTILRLFFILIVIIPMLLICSIILNIYKNDILQQNTKRSLQTVQALSYSVSQEIGRLSGLFASIGLDEDVRNTVYDIYKLNGFERQMATYKLKVLIEKYTASVSGRVLSVNFYFENGSSYSYMKNLMHKGTDIQNEDWYQAALKKPNFIHFIGMKPNSLYGNYNPYMMVAALAPDYSSPSSQLEMILFTFESSAFDHILQSRDNTESTIYIADDGGEIISSNTILKRGSKLNLSHLADVFTHDQGSYVDDTDGNKTLISYAKVDVANPNWIVMLKIPYTNLMANYMNVNSFVWVLAILIILAFILISFYFVSNMTKPILELLRQMVRVTHGDLNAKINVSGSLEMASLGHSFNQMTERIRELIDQHEQQELKKRKAEFAALQSQINPHFLINTLNSIKFMALISKADNIRNMTHALTKLISSSFNRGGLVTTISEEVDHLKHYLYIMEIRYGKSVTTQWDIAPETEGLYLLKLLLQPILENSFIHGLKDINYQGFIQISIVLDEEDLLITIADNGVGMQQEDQTHWDEDTQRHMFSGMGNMNVHERIQLYYGTNYGIYYKTNIFRGTTALIRLPQIRVVDEKLS</sequence>
<dbReference type="AlphaFoldDB" id="W7YKF0"/>
<evidence type="ECO:0000259" key="14">
    <source>
        <dbReference type="PROSITE" id="PS50885"/>
    </source>
</evidence>
<dbReference type="PROSITE" id="PS50885">
    <property type="entry name" value="HAMP"/>
    <property type="match status" value="1"/>
</dbReference>
<dbReference type="InterPro" id="IPR003660">
    <property type="entry name" value="HAMP_dom"/>
</dbReference>
<accession>W7YKF0</accession>
<dbReference type="PANTHER" id="PTHR34220">
    <property type="entry name" value="SENSOR HISTIDINE KINASE YPDA"/>
    <property type="match status" value="1"/>
</dbReference>
<dbReference type="GO" id="GO:0005524">
    <property type="term" value="F:ATP binding"/>
    <property type="evidence" value="ECO:0007669"/>
    <property type="project" value="UniProtKB-KW"/>
</dbReference>
<keyword evidence="16" id="KW-1185">Reference proteome</keyword>
<evidence type="ECO:0000256" key="7">
    <source>
        <dbReference type="ARBA" id="ARBA00022777"/>
    </source>
</evidence>
<name>W7YKF0_9BACL</name>
<reference evidence="15 16" key="1">
    <citation type="journal article" date="2014" name="Genome Announc.">
        <title>Draft Genome Sequence of Paenibacillus pini JCM 16418T, Isolated from the Rhizosphere of Pine Tree.</title>
        <authorList>
            <person name="Yuki M."/>
            <person name="Oshima K."/>
            <person name="Suda W."/>
            <person name="Oshida Y."/>
            <person name="Kitamura K."/>
            <person name="Iida Y."/>
            <person name="Hattori M."/>
            <person name="Ohkuma M."/>
        </authorList>
    </citation>
    <scope>NUCLEOTIDE SEQUENCE [LARGE SCALE GENOMIC DNA]</scope>
    <source>
        <strain evidence="15 16">JCM 16418</strain>
    </source>
</reference>
<keyword evidence="12" id="KW-0175">Coiled coil</keyword>
<protein>
    <submittedName>
        <fullName evidence="15">Two-component sensor histidine kinase</fullName>
    </submittedName>
</protein>
<dbReference type="Pfam" id="PF02518">
    <property type="entry name" value="HATPase_c"/>
    <property type="match status" value="1"/>
</dbReference>
<dbReference type="PANTHER" id="PTHR34220:SF11">
    <property type="entry name" value="SENSOR PROTEIN KINASE HPTS"/>
    <property type="match status" value="1"/>
</dbReference>
<dbReference type="eggNOG" id="COG2972">
    <property type="taxonomic scope" value="Bacteria"/>
</dbReference>
<dbReference type="Gene3D" id="3.30.565.10">
    <property type="entry name" value="Histidine kinase-like ATPase, C-terminal domain"/>
    <property type="match status" value="1"/>
</dbReference>
<keyword evidence="5 13" id="KW-0812">Transmembrane</keyword>
<evidence type="ECO:0000256" key="8">
    <source>
        <dbReference type="ARBA" id="ARBA00022840"/>
    </source>
</evidence>
<dbReference type="InterPro" id="IPR050640">
    <property type="entry name" value="Bact_2-comp_sensor_kinase"/>
</dbReference>
<dbReference type="STRING" id="1236976.JCM16418_3100"/>
<dbReference type="SUPFAM" id="SSF55874">
    <property type="entry name" value="ATPase domain of HSP90 chaperone/DNA topoisomerase II/histidine kinase"/>
    <property type="match status" value="1"/>
</dbReference>
<gene>
    <name evidence="15" type="ORF">JCM16418_3100</name>
</gene>
<dbReference type="InterPro" id="IPR010559">
    <property type="entry name" value="Sig_transdc_His_kin_internal"/>
</dbReference>
<dbReference type="Pfam" id="PF06580">
    <property type="entry name" value="His_kinase"/>
    <property type="match status" value="1"/>
</dbReference>
<keyword evidence="7 15" id="KW-0418">Kinase</keyword>
<evidence type="ECO:0000256" key="13">
    <source>
        <dbReference type="SAM" id="Phobius"/>
    </source>
</evidence>
<keyword evidence="8" id="KW-0067">ATP-binding</keyword>
<feature type="transmembrane region" description="Helical" evidence="13">
    <location>
        <begin position="298"/>
        <end position="318"/>
    </location>
</feature>
<dbReference type="InterPro" id="IPR036890">
    <property type="entry name" value="HATPase_C_sf"/>
</dbReference>
<evidence type="ECO:0000256" key="6">
    <source>
        <dbReference type="ARBA" id="ARBA00022741"/>
    </source>
</evidence>
<feature type="transmembrane region" description="Helical" evidence="13">
    <location>
        <begin position="12"/>
        <end position="34"/>
    </location>
</feature>
<comment type="subcellular location">
    <subcellularLocation>
        <location evidence="1">Cell membrane</location>
        <topology evidence="1">Multi-pass membrane protein</topology>
    </subcellularLocation>
</comment>
<evidence type="ECO:0000256" key="5">
    <source>
        <dbReference type="ARBA" id="ARBA00022692"/>
    </source>
</evidence>
<keyword evidence="11 13" id="KW-0472">Membrane</keyword>
<dbReference type="Pfam" id="PF00672">
    <property type="entry name" value="HAMP"/>
    <property type="match status" value="1"/>
</dbReference>